<gene>
    <name evidence="2" type="ORF">MCOR_55455</name>
</gene>
<feature type="compositionally biased region" description="Basic and acidic residues" evidence="1">
    <location>
        <begin position="269"/>
        <end position="278"/>
    </location>
</feature>
<dbReference type="EMBL" id="CACVKT020009786">
    <property type="protein sequence ID" value="CAC5423450.1"/>
    <property type="molecule type" value="Genomic_DNA"/>
</dbReference>
<feature type="compositionally biased region" description="Acidic residues" evidence="1">
    <location>
        <begin position="313"/>
        <end position="322"/>
    </location>
</feature>
<feature type="region of interest" description="Disordered" evidence="1">
    <location>
        <begin position="243"/>
        <end position="278"/>
    </location>
</feature>
<accession>A0A6J8ESL7</accession>
<protein>
    <submittedName>
        <fullName evidence="2">Uncharacterized protein</fullName>
    </submittedName>
</protein>
<dbReference type="Proteomes" id="UP000507470">
    <property type="component" value="Unassembled WGS sequence"/>
</dbReference>
<proteinExistence type="predicted"/>
<dbReference type="OrthoDB" id="6128564at2759"/>
<feature type="compositionally biased region" description="Basic and acidic residues" evidence="1">
    <location>
        <begin position="243"/>
        <end position="254"/>
    </location>
</feature>
<organism evidence="2 3">
    <name type="scientific">Mytilus coruscus</name>
    <name type="common">Sea mussel</name>
    <dbReference type="NCBI Taxonomy" id="42192"/>
    <lineage>
        <taxon>Eukaryota</taxon>
        <taxon>Metazoa</taxon>
        <taxon>Spiralia</taxon>
        <taxon>Lophotrochozoa</taxon>
        <taxon>Mollusca</taxon>
        <taxon>Bivalvia</taxon>
        <taxon>Autobranchia</taxon>
        <taxon>Pteriomorphia</taxon>
        <taxon>Mytilida</taxon>
        <taxon>Mytiloidea</taxon>
        <taxon>Mytilidae</taxon>
        <taxon>Mytilinae</taxon>
        <taxon>Mytilus</taxon>
    </lineage>
</organism>
<name>A0A6J8ESL7_MYTCO</name>
<reference evidence="2 3" key="1">
    <citation type="submission" date="2020-06" db="EMBL/GenBank/DDBJ databases">
        <authorList>
            <person name="Li R."/>
            <person name="Bekaert M."/>
        </authorList>
    </citation>
    <scope>NUCLEOTIDE SEQUENCE [LARGE SCALE GENOMIC DNA]</scope>
    <source>
        <strain evidence="3">wild</strain>
    </source>
</reference>
<feature type="compositionally biased region" description="Basic and acidic residues" evidence="1">
    <location>
        <begin position="297"/>
        <end position="312"/>
    </location>
</feature>
<evidence type="ECO:0000313" key="3">
    <source>
        <dbReference type="Proteomes" id="UP000507470"/>
    </source>
</evidence>
<feature type="compositionally biased region" description="Basic and acidic residues" evidence="1">
    <location>
        <begin position="327"/>
        <end position="343"/>
    </location>
</feature>
<sequence>MDKVTNKRFRSPNRQKQNYVVGDKSYSRDCTVRIERLNTNVIKERLIIEEVETITGLNTVLAVVQHDASSYDVTMGSKHNAFKLLGGVSIGSREYSVSLMHSDITVVSVMKLPSYVPDEDIRIKLAIKGVNVVSPIYRRTVPGTQVTDGTRFMRCKFPPGLVALPWTIPFKIGSETKYFRLKHNNQTKVCSECSSPDHMKIIVLILNVMAVDCERQPCECKCDNCLNLLKDCTCMDQNIDGDKDKNDESEVVKDDDAESSENINDDEQTELKKADDSHMNVKTIVAEVHVNSGGIQEDSRKRKLDRDEHIFDDGYDGDDDINVIEQAQDKNKRADSDSDEKKMKSALLLTLL</sequence>
<dbReference type="AlphaFoldDB" id="A0A6J8ESL7"/>
<evidence type="ECO:0000256" key="1">
    <source>
        <dbReference type="SAM" id="MobiDB-lite"/>
    </source>
</evidence>
<feature type="region of interest" description="Disordered" evidence="1">
    <location>
        <begin position="292"/>
        <end position="352"/>
    </location>
</feature>
<feature type="compositionally biased region" description="Acidic residues" evidence="1">
    <location>
        <begin position="255"/>
        <end position="268"/>
    </location>
</feature>
<evidence type="ECO:0000313" key="2">
    <source>
        <dbReference type="EMBL" id="CAC5423450.1"/>
    </source>
</evidence>
<keyword evidence="3" id="KW-1185">Reference proteome</keyword>